<dbReference type="SMART" id="SM00181">
    <property type="entry name" value="EGF"/>
    <property type="match status" value="3"/>
</dbReference>
<evidence type="ECO:0000256" key="3">
    <source>
        <dbReference type="ARBA" id="ARBA00022737"/>
    </source>
</evidence>
<dbReference type="InterPro" id="IPR009030">
    <property type="entry name" value="Growth_fac_rcpt_cys_sf"/>
</dbReference>
<dbReference type="InterPro" id="IPR001881">
    <property type="entry name" value="EGF-like_Ca-bd_dom"/>
</dbReference>
<evidence type="ECO:0000256" key="1">
    <source>
        <dbReference type="ARBA" id="ARBA00022536"/>
    </source>
</evidence>
<proteinExistence type="predicted"/>
<dbReference type="InterPro" id="IPR051586">
    <property type="entry name" value="PKC-binding_NELL"/>
</dbReference>
<dbReference type="PANTHER" id="PTHR24042:SF5">
    <property type="entry name" value="EGF-LIKE CALCIUM-BINDING DOMAIN-CONTAINING PROTEIN"/>
    <property type="match status" value="1"/>
</dbReference>
<dbReference type="InterPro" id="IPR024731">
    <property type="entry name" value="NELL2-like_EGF"/>
</dbReference>
<dbReference type="Pfam" id="PF12947">
    <property type="entry name" value="EGF_3"/>
    <property type="match status" value="1"/>
</dbReference>
<dbReference type="PROSITE" id="PS01186">
    <property type="entry name" value="EGF_2"/>
    <property type="match status" value="2"/>
</dbReference>
<comment type="caution">
    <text evidence="6">Lacks conserved residue(s) required for the propagation of feature annotation.</text>
</comment>
<keyword evidence="3" id="KW-0677">Repeat</keyword>
<keyword evidence="5" id="KW-0325">Glycoprotein</keyword>
<dbReference type="OMA" id="ISEIVIC"/>
<sequence length="207" mass="22217">LNAGIFTITSTSDLDRSHEYSSFSFSCVDVNECAESEVCGEHSECVNRPGTYDCICEKGSICGDGFGVECVNRPGSYECRCKDGFDGDPKRGCSDINECEVGTQHCGTHAKCINTIGGYECECLPGFERITEGAGCTDIDECFLSMCHPAASCSNLVGSFSCSCPDGFVGDGMHCHGNIQLFICLFISEIVICHLLKVPTPPTKPRP</sequence>
<dbReference type="WBParaSite" id="NBR_0000274901-mRNA-1">
    <property type="protein sequence ID" value="NBR_0000274901-mRNA-1"/>
    <property type="gene ID" value="NBR_0000274901"/>
</dbReference>
<evidence type="ECO:0000259" key="7">
    <source>
        <dbReference type="PROSITE" id="PS50026"/>
    </source>
</evidence>
<dbReference type="SUPFAM" id="SSF57184">
    <property type="entry name" value="Growth factor receptor domain"/>
    <property type="match status" value="1"/>
</dbReference>
<organism evidence="8">
    <name type="scientific">Nippostrongylus brasiliensis</name>
    <name type="common">Rat hookworm</name>
    <dbReference type="NCBI Taxonomy" id="27835"/>
    <lineage>
        <taxon>Eukaryota</taxon>
        <taxon>Metazoa</taxon>
        <taxon>Ecdysozoa</taxon>
        <taxon>Nematoda</taxon>
        <taxon>Chromadorea</taxon>
        <taxon>Rhabditida</taxon>
        <taxon>Rhabditina</taxon>
        <taxon>Rhabditomorpha</taxon>
        <taxon>Strongyloidea</taxon>
        <taxon>Heligmosomidae</taxon>
        <taxon>Nippostrongylus</taxon>
    </lineage>
</organism>
<reference evidence="8" key="1">
    <citation type="submission" date="2017-02" db="UniProtKB">
        <authorList>
            <consortium name="WormBaseParasite"/>
        </authorList>
    </citation>
    <scope>IDENTIFICATION</scope>
</reference>
<keyword evidence="4" id="KW-1015">Disulfide bond</keyword>
<evidence type="ECO:0000256" key="4">
    <source>
        <dbReference type="ARBA" id="ARBA00023157"/>
    </source>
</evidence>
<keyword evidence="1 6" id="KW-0245">EGF-like domain</keyword>
<evidence type="ECO:0000256" key="5">
    <source>
        <dbReference type="ARBA" id="ARBA00023180"/>
    </source>
</evidence>
<dbReference type="PROSITE" id="PS00010">
    <property type="entry name" value="ASX_HYDROXYL"/>
    <property type="match status" value="3"/>
</dbReference>
<evidence type="ECO:0000256" key="6">
    <source>
        <dbReference type="PROSITE-ProRule" id="PRU00076"/>
    </source>
</evidence>
<dbReference type="GO" id="GO:0008201">
    <property type="term" value="F:heparin binding"/>
    <property type="evidence" value="ECO:0007669"/>
    <property type="project" value="TreeGrafter"/>
</dbReference>
<dbReference type="Gene3D" id="2.10.25.10">
    <property type="entry name" value="Laminin"/>
    <property type="match status" value="4"/>
</dbReference>
<dbReference type="InterPro" id="IPR018097">
    <property type="entry name" value="EGF_Ca-bd_CS"/>
</dbReference>
<dbReference type="InterPro" id="IPR000152">
    <property type="entry name" value="EGF-type_Asp/Asn_hydroxyl_site"/>
</dbReference>
<accession>A0A0N4XJP7</accession>
<dbReference type="SUPFAM" id="SSF57196">
    <property type="entry name" value="EGF/Laminin"/>
    <property type="match status" value="1"/>
</dbReference>
<dbReference type="InterPro" id="IPR000742">
    <property type="entry name" value="EGF"/>
</dbReference>
<name>A0A0N4XJP7_NIPBR</name>
<dbReference type="PROSITE" id="PS01187">
    <property type="entry name" value="EGF_CA"/>
    <property type="match status" value="2"/>
</dbReference>
<dbReference type="SMART" id="SM00179">
    <property type="entry name" value="EGF_CA"/>
    <property type="match status" value="4"/>
</dbReference>
<dbReference type="PANTHER" id="PTHR24042">
    <property type="entry name" value="NEL HOMOLOG"/>
    <property type="match status" value="1"/>
</dbReference>
<dbReference type="GO" id="GO:0005615">
    <property type="term" value="C:extracellular space"/>
    <property type="evidence" value="ECO:0007669"/>
    <property type="project" value="TreeGrafter"/>
</dbReference>
<dbReference type="InterPro" id="IPR049883">
    <property type="entry name" value="NOTCH1_EGF-like"/>
</dbReference>
<dbReference type="CDD" id="cd00054">
    <property type="entry name" value="EGF_CA"/>
    <property type="match status" value="3"/>
</dbReference>
<feature type="domain" description="EGF-like" evidence="7">
    <location>
        <begin position="138"/>
        <end position="176"/>
    </location>
</feature>
<dbReference type="GO" id="GO:0005509">
    <property type="term" value="F:calcium ion binding"/>
    <property type="evidence" value="ECO:0007669"/>
    <property type="project" value="InterPro"/>
</dbReference>
<feature type="domain" description="EGF-like" evidence="7">
    <location>
        <begin position="29"/>
        <end position="63"/>
    </location>
</feature>
<dbReference type="AlphaFoldDB" id="A0A0N4XJP7"/>
<dbReference type="PROSITE" id="PS50026">
    <property type="entry name" value="EGF_3"/>
    <property type="match status" value="3"/>
</dbReference>
<protein>
    <submittedName>
        <fullName evidence="8">Calcium binding EGF domain protein</fullName>
    </submittedName>
</protein>
<dbReference type="FunFam" id="2.10.25.10:FF:000038">
    <property type="entry name" value="Fibrillin 2"/>
    <property type="match status" value="3"/>
</dbReference>
<evidence type="ECO:0000313" key="8">
    <source>
        <dbReference type="WBParaSite" id="NBR_0000274901-mRNA-1"/>
    </source>
</evidence>
<evidence type="ECO:0000256" key="2">
    <source>
        <dbReference type="ARBA" id="ARBA00022729"/>
    </source>
</evidence>
<feature type="domain" description="EGF-like" evidence="7">
    <location>
        <begin position="95"/>
        <end position="137"/>
    </location>
</feature>
<dbReference type="Pfam" id="PF07645">
    <property type="entry name" value="EGF_CA"/>
    <property type="match status" value="3"/>
</dbReference>
<keyword evidence="2" id="KW-0732">Signal</keyword>